<sequence>MKVISDNRFYHYPTEIFQPVSSTNDRSKSGRSTINDEATSENGAPRVNCRRLVWPDPKKGYVEQQTHMDSQQPDNTNITLMGRYELTTAKQCKHNTMHEKIHTNIITGSALNPTQCMRYYLM</sequence>
<evidence type="ECO:0000256" key="1">
    <source>
        <dbReference type="SAM" id="MobiDB-lite"/>
    </source>
</evidence>
<reference evidence="3" key="1">
    <citation type="journal article" date="2016" name="Nature">
        <title>Genome evolution in the allotetraploid frog Xenopus laevis.</title>
        <authorList>
            <person name="Session A.M."/>
            <person name="Uno Y."/>
            <person name="Kwon T."/>
            <person name="Chapman J.A."/>
            <person name="Toyoda A."/>
            <person name="Takahashi S."/>
            <person name="Fukui A."/>
            <person name="Hikosaka A."/>
            <person name="Suzuki A."/>
            <person name="Kondo M."/>
            <person name="van Heeringen S.J."/>
            <person name="Quigley I."/>
            <person name="Heinz S."/>
            <person name="Ogino H."/>
            <person name="Ochi H."/>
            <person name="Hellsten U."/>
            <person name="Lyons J.B."/>
            <person name="Simakov O."/>
            <person name="Putnam N."/>
            <person name="Stites J."/>
            <person name="Kuroki Y."/>
            <person name="Tanaka T."/>
            <person name="Michiue T."/>
            <person name="Watanabe M."/>
            <person name="Bogdanovic O."/>
            <person name="Lister R."/>
            <person name="Georgiou G."/>
            <person name="Paranjpe S.S."/>
            <person name="van Kruijsbergen I."/>
            <person name="Shu S."/>
            <person name="Carlson J."/>
            <person name="Kinoshita T."/>
            <person name="Ohta Y."/>
            <person name="Mawaribuchi S."/>
            <person name="Jenkins J."/>
            <person name="Grimwood J."/>
            <person name="Schmutz J."/>
            <person name="Mitros T."/>
            <person name="Mozaffari S.V."/>
            <person name="Suzuki Y."/>
            <person name="Haramoto Y."/>
            <person name="Yamamoto T.S."/>
            <person name="Takagi C."/>
            <person name="Heald R."/>
            <person name="Miller K."/>
            <person name="Haudenschild C."/>
            <person name="Kitzman J."/>
            <person name="Nakayama T."/>
            <person name="Izutsu Y."/>
            <person name="Robert J."/>
            <person name="Fortriede J."/>
            <person name="Burns K."/>
            <person name="Lotay V."/>
            <person name="Karimi K."/>
            <person name="Yasuoka Y."/>
            <person name="Dichmann D.S."/>
            <person name="Flajnik M.F."/>
            <person name="Houston D.W."/>
            <person name="Shendure J."/>
            <person name="DuPasquier L."/>
            <person name="Vize P.D."/>
            <person name="Zorn A.M."/>
            <person name="Ito M."/>
            <person name="Marcotte E.M."/>
            <person name="Wallingford J.B."/>
            <person name="Ito Y."/>
            <person name="Asashima M."/>
            <person name="Ueno N."/>
            <person name="Matsuda Y."/>
            <person name="Veenstra G.J."/>
            <person name="Fujiyama A."/>
            <person name="Harland R.M."/>
            <person name="Taira M."/>
            <person name="Rokhsar D.S."/>
        </authorList>
    </citation>
    <scope>NUCLEOTIDE SEQUENCE [LARGE SCALE GENOMIC DNA]</scope>
    <source>
        <strain evidence="3">J</strain>
    </source>
</reference>
<gene>
    <name evidence="2" type="ORF">XELAEV_18045161mg</name>
</gene>
<dbReference type="Proteomes" id="UP000694892">
    <property type="component" value="Chromosome 9_10L"/>
</dbReference>
<name>A0A974C070_XENLA</name>
<dbReference type="EMBL" id="CM004482">
    <property type="protein sequence ID" value="OCT64059.1"/>
    <property type="molecule type" value="Genomic_DNA"/>
</dbReference>
<feature type="region of interest" description="Disordered" evidence="1">
    <location>
        <begin position="20"/>
        <end position="48"/>
    </location>
</feature>
<proteinExistence type="predicted"/>
<dbReference type="AlphaFoldDB" id="A0A974C070"/>
<evidence type="ECO:0000313" key="3">
    <source>
        <dbReference type="Proteomes" id="UP000694892"/>
    </source>
</evidence>
<feature type="compositionally biased region" description="Polar residues" evidence="1">
    <location>
        <begin position="20"/>
        <end position="42"/>
    </location>
</feature>
<accession>A0A974C070</accession>
<evidence type="ECO:0000313" key="2">
    <source>
        <dbReference type="EMBL" id="OCT64059.1"/>
    </source>
</evidence>
<organism evidence="2 3">
    <name type="scientific">Xenopus laevis</name>
    <name type="common">African clawed frog</name>
    <dbReference type="NCBI Taxonomy" id="8355"/>
    <lineage>
        <taxon>Eukaryota</taxon>
        <taxon>Metazoa</taxon>
        <taxon>Chordata</taxon>
        <taxon>Craniata</taxon>
        <taxon>Vertebrata</taxon>
        <taxon>Euteleostomi</taxon>
        <taxon>Amphibia</taxon>
        <taxon>Batrachia</taxon>
        <taxon>Anura</taxon>
        <taxon>Pipoidea</taxon>
        <taxon>Pipidae</taxon>
        <taxon>Xenopodinae</taxon>
        <taxon>Xenopus</taxon>
        <taxon>Xenopus</taxon>
    </lineage>
</organism>
<protein>
    <submittedName>
        <fullName evidence="2">Uncharacterized protein</fullName>
    </submittedName>
</protein>